<sequence>MHRLRKKHSGEYQASTIALVIEKHDLIANIGLIVAENAADNGTTVKHLFARLQPTLTDTTGKQERCLAHIVNIAAKAYLYAKVGWKFEGEEEDETESHPDQLKPAEDAW</sequence>
<reference evidence="1" key="1">
    <citation type="submission" date="2022-10" db="EMBL/GenBank/DDBJ databases">
        <title>Culturing micro-colonial fungi from biological soil crusts in the Mojave desert and describing Neophaeococcomyces mojavensis, and introducing the new genera and species Taxawa tesnikishii.</title>
        <authorList>
            <person name="Kurbessoian T."/>
            <person name="Stajich J.E."/>
        </authorList>
    </citation>
    <scope>NUCLEOTIDE SEQUENCE</scope>
    <source>
        <strain evidence="1">JES_112</strain>
    </source>
</reference>
<dbReference type="Proteomes" id="UP001172386">
    <property type="component" value="Unassembled WGS sequence"/>
</dbReference>
<name>A0ACC3A1W6_9EURO</name>
<proteinExistence type="predicted"/>
<gene>
    <name evidence="1" type="ORF">H2198_006891</name>
</gene>
<evidence type="ECO:0000313" key="1">
    <source>
        <dbReference type="EMBL" id="KAJ9654036.1"/>
    </source>
</evidence>
<comment type="caution">
    <text evidence="1">The sequence shown here is derived from an EMBL/GenBank/DDBJ whole genome shotgun (WGS) entry which is preliminary data.</text>
</comment>
<evidence type="ECO:0000313" key="2">
    <source>
        <dbReference type="Proteomes" id="UP001172386"/>
    </source>
</evidence>
<keyword evidence="2" id="KW-1185">Reference proteome</keyword>
<organism evidence="1 2">
    <name type="scientific">Neophaeococcomyces mojaviensis</name>
    <dbReference type="NCBI Taxonomy" id="3383035"/>
    <lineage>
        <taxon>Eukaryota</taxon>
        <taxon>Fungi</taxon>
        <taxon>Dikarya</taxon>
        <taxon>Ascomycota</taxon>
        <taxon>Pezizomycotina</taxon>
        <taxon>Eurotiomycetes</taxon>
        <taxon>Chaetothyriomycetidae</taxon>
        <taxon>Chaetothyriales</taxon>
        <taxon>Chaetothyriales incertae sedis</taxon>
        <taxon>Neophaeococcomyces</taxon>
    </lineage>
</organism>
<protein>
    <submittedName>
        <fullName evidence="1">Uncharacterized protein</fullName>
    </submittedName>
</protein>
<dbReference type="EMBL" id="JAPDRQ010000134">
    <property type="protein sequence ID" value="KAJ9654036.1"/>
    <property type="molecule type" value="Genomic_DNA"/>
</dbReference>
<accession>A0ACC3A1W6</accession>